<accession>A0AAV3RGX7</accession>
<evidence type="ECO:0000313" key="3">
    <source>
        <dbReference type="Proteomes" id="UP001454036"/>
    </source>
</evidence>
<dbReference type="EMBL" id="BAABME010009149">
    <property type="protein sequence ID" value="GAA0174616.1"/>
    <property type="molecule type" value="Genomic_DNA"/>
</dbReference>
<gene>
    <name evidence="2" type="ORF">LIER_27972</name>
</gene>
<sequence length="177" mass="18456">MERTKRTTKRLLPPPKRAKAAGGVKYACPSPPASPSTFARLVTGVLSPKSSQDRAMHDALLDQGIMHRMASLGLGRLYFACAARWTHPSVPADPRPARGASPGALQAGCIRVGATGPPRSGQQLPLGHGFEGPCTSEGPSGERSCQPSCLHRLPGEGRPSMPGGVAASVPLSYRTLS</sequence>
<dbReference type="AlphaFoldDB" id="A0AAV3RGX7"/>
<proteinExistence type="predicted"/>
<feature type="region of interest" description="Disordered" evidence="1">
    <location>
        <begin position="1"/>
        <end position="30"/>
    </location>
</feature>
<comment type="caution">
    <text evidence="2">The sequence shown here is derived from an EMBL/GenBank/DDBJ whole genome shotgun (WGS) entry which is preliminary data.</text>
</comment>
<name>A0AAV3RGX7_LITER</name>
<dbReference type="Proteomes" id="UP001454036">
    <property type="component" value="Unassembled WGS sequence"/>
</dbReference>
<organism evidence="2 3">
    <name type="scientific">Lithospermum erythrorhizon</name>
    <name type="common">Purple gromwell</name>
    <name type="synonym">Lithospermum officinale var. erythrorhizon</name>
    <dbReference type="NCBI Taxonomy" id="34254"/>
    <lineage>
        <taxon>Eukaryota</taxon>
        <taxon>Viridiplantae</taxon>
        <taxon>Streptophyta</taxon>
        <taxon>Embryophyta</taxon>
        <taxon>Tracheophyta</taxon>
        <taxon>Spermatophyta</taxon>
        <taxon>Magnoliopsida</taxon>
        <taxon>eudicotyledons</taxon>
        <taxon>Gunneridae</taxon>
        <taxon>Pentapetalae</taxon>
        <taxon>asterids</taxon>
        <taxon>lamiids</taxon>
        <taxon>Boraginales</taxon>
        <taxon>Boraginaceae</taxon>
        <taxon>Boraginoideae</taxon>
        <taxon>Lithospermeae</taxon>
        <taxon>Lithospermum</taxon>
    </lineage>
</organism>
<keyword evidence="3" id="KW-1185">Reference proteome</keyword>
<evidence type="ECO:0000256" key="1">
    <source>
        <dbReference type="SAM" id="MobiDB-lite"/>
    </source>
</evidence>
<protein>
    <submittedName>
        <fullName evidence="2">Uncharacterized protein</fullName>
    </submittedName>
</protein>
<evidence type="ECO:0000313" key="2">
    <source>
        <dbReference type="EMBL" id="GAA0174616.1"/>
    </source>
</evidence>
<feature type="region of interest" description="Disordered" evidence="1">
    <location>
        <begin position="111"/>
        <end position="167"/>
    </location>
</feature>
<reference evidence="2 3" key="1">
    <citation type="submission" date="2024-01" db="EMBL/GenBank/DDBJ databases">
        <title>The complete chloroplast genome sequence of Lithospermum erythrorhizon: insights into the phylogenetic relationship among Boraginaceae species and the maternal lineages of purple gromwells.</title>
        <authorList>
            <person name="Okada T."/>
            <person name="Watanabe K."/>
        </authorList>
    </citation>
    <scope>NUCLEOTIDE SEQUENCE [LARGE SCALE GENOMIC DNA]</scope>
</reference>